<gene>
    <name evidence="2" type="ORF">Q0590_09875</name>
</gene>
<evidence type="ECO:0000313" key="2">
    <source>
        <dbReference type="EMBL" id="MDO1446558.1"/>
    </source>
</evidence>
<feature type="compositionally biased region" description="Polar residues" evidence="1">
    <location>
        <begin position="1"/>
        <end position="10"/>
    </location>
</feature>
<sequence>MLSACQSIQRPDNRFDVSVSNPTYTTSHPKVLYDEGHLNTHKADGTYKPFIKLLTHDGYQVSVSEQAFTRELLEPYQLVIITNAKVSPDKLKNESAFTPEECTVVQAWVKQGGALLLIADHHPFGLANQRLANCFGITMGGGSVKDTAAYKRKQGQLEFSHANGLLAPHPIIHGLSGQHQINRVITFTGQSLTGSGEAKPILLLGTTTREVRPDSVWQQGDKHFITYSKPIPVHNLSQAMSVEYGEGRVVVVGEAGVLSAQKLFGRKFGMNRPKNTDNKQFALNIVHWLTSPY</sequence>
<proteinExistence type="predicted"/>
<dbReference type="SUPFAM" id="SSF52317">
    <property type="entry name" value="Class I glutamine amidotransferase-like"/>
    <property type="match status" value="1"/>
</dbReference>
<evidence type="ECO:0008006" key="4">
    <source>
        <dbReference type="Google" id="ProtNLM"/>
    </source>
</evidence>
<protein>
    <recommendedName>
        <fullName evidence="4">DUF4350 domain-containing protein</fullName>
    </recommendedName>
</protein>
<dbReference type="Proteomes" id="UP001168528">
    <property type="component" value="Unassembled WGS sequence"/>
</dbReference>
<feature type="region of interest" description="Disordered" evidence="1">
    <location>
        <begin position="1"/>
        <end position="21"/>
    </location>
</feature>
<organism evidence="2 3">
    <name type="scientific">Rhodocytophaga aerolata</name>
    <dbReference type="NCBI Taxonomy" id="455078"/>
    <lineage>
        <taxon>Bacteria</taxon>
        <taxon>Pseudomonadati</taxon>
        <taxon>Bacteroidota</taxon>
        <taxon>Cytophagia</taxon>
        <taxon>Cytophagales</taxon>
        <taxon>Rhodocytophagaceae</taxon>
        <taxon>Rhodocytophaga</taxon>
    </lineage>
</organism>
<reference evidence="2" key="1">
    <citation type="submission" date="2023-07" db="EMBL/GenBank/DDBJ databases">
        <title>The genome sequence of Rhodocytophaga aerolata KACC 12507.</title>
        <authorList>
            <person name="Zhang X."/>
        </authorList>
    </citation>
    <scope>NUCLEOTIDE SEQUENCE</scope>
    <source>
        <strain evidence="2">KACC 12507</strain>
    </source>
</reference>
<dbReference type="InterPro" id="IPR029062">
    <property type="entry name" value="Class_I_gatase-like"/>
</dbReference>
<evidence type="ECO:0000313" key="3">
    <source>
        <dbReference type="Proteomes" id="UP001168528"/>
    </source>
</evidence>
<dbReference type="EMBL" id="JAUKPO010000004">
    <property type="protein sequence ID" value="MDO1446558.1"/>
    <property type="molecule type" value="Genomic_DNA"/>
</dbReference>
<name>A0ABT8R5K3_9BACT</name>
<evidence type="ECO:0000256" key="1">
    <source>
        <dbReference type="SAM" id="MobiDB-lite"/>
    </source>
</evidence>
<dbReference type="Gene3D" id="3.40.50.880">
    <property type="match status" value="1"/>
</dbReference>
<comment type="caution">
    <text evidence="2">The sequence shown here is derived from an EMBL/GenBank/DDBJ whole genome shotgun (WGS) entry which is preliminary data.</text>
</comment>
<accession>A0ABT8R5K3</accession>
<dbReference type="RefSeq" id="WP_302037360.1">
    <property type="nucleotide sequence ID" value="NZ_JAUKPO010000004.1"/>
</dbReference>
<keyword evidence="3" id="KW-1185">Reference proteome</keyword>